<reference evidence="1 2" key="1">
    <citation type="journal article" date="2018" name="Science">
        <title>The opium poppy genome and morphinan production.</title>
        <authorList>
            <person name="Guo L."/>
            <person name="Winzer T."/>
            <person name="Yang X."/>
            <person name="Li Y."/>
            <person name="Ning Z."/>
            <person name="He Z."/>
            <person name="Teodor R."/>
            <person name="Lu Y."/>
            <person name="Bowser T.A."/>
            <person name="Graham I.A."/>
            <person name="Ye K."/>
        </authorList>
    </citation>
    <scope>NUCLEOTIDE SEQUENCE [LARGE SCALE GENOMIC DNA]</scope>
    <source>
        <strain evidence="2">cv. HN1</strain>
        <tissue evidence="1">Leaves</tissue>
    </source>
</reference>
<feature type="non-terminal residue" evidence="1">
    <location>
        <position position="82"/>
    </location>
</feature>
<organism evidence="1 2">
    <name type="scientific">Papaver somniferum</name>
    <name type="common">Opium poppy</name>
    <dbReference type="NCBI Taxonomy" id="3469"/>
    <lineage>
        <taxon>Eukaryota</taxon>
        <taxon>Viridiplantae</taxon>
        <taxon>Streptophyta</taxon>
        <taxon>Embryophyta</taxon>
        <taxon>Tracheophyta</taxon>
        <taxon>Spermatophyta</taxon>
        <taxon>Magnoliopsida</taxon>
        <taxon>Ranunculales</taxon>
        <taxon>Papaveraceae</taxon>
        <taxon>Papaveroideae</taxon>
        <taxon>Papaver</taxon>
    </lineage>
</organism>
<dbReference type="AlphaFoldDB" id="A0A4Y7IUT2"/>
<gene>
    <name evidence="1" type="ORF">C5167_021047</name>
</gene>
<keyword evidence="2" id="KW-1185">Reference proteome</keyword>
<evidence type="ECO:0000313" key="1">
    <source>
        <dbReference type="EMBL" id="RZC52624.1"/>
    </source>
</evidence>
<dbReference type="EMBL" id="CM010716">
    <property type="protein sequence ID" value="RZC52624.1"/>
    <property type="molecule type" value="Genomic_DNA"/>
</dbReference>
<evidence type="ECO:0000313" key="2">
    <source>
        <dbReference type="Proteomes" id="UP000316621"/>
    </source>
</evidence>
<name>A0A4Y7IUT2_PAPSO</name>
<dbReference type="Proteomes" id="UP000316621">
    <property type="component" value="Chromosome 2"/>
</dbReference>
<dbReference type="Gramene" id="RZC52624">
    <property type="protein sequence ID" value="RZC52624"/>
    <property type="gene ID" value="C5167_021047"/>
</dbReference>
<sequence>MSLRSWGPGNEEIESKNSIVMDGGDVAAEVLLSRWQENTRTRNRGVATGAVNPGFFTNGFRADSKALMVYATGITELQHDLV</sequence>
<proteinExistence type="predicted"/>
<accession>A0A4Y7IUT2</accession>
<protein>
    <submittedName>
        <fullName evidence="1">Uncharacterized protein</fullName>
    </submittedName>
</protein>